<dbReference type="Proteomes" id="UP001055811">
    <property type="component" value="Linkage Group LG09"/>
</dbReference>
<reference evidence="1 2" key="2">
    <citation type="journal article" date="2022" name="Mol. Ecol. Resour.">
        <title>The genomes of chicory, endive, great burdock and yacon provide insights into Asteraceae paleo-polyploidization history and plant inulin production.</title>
        <authorList>
            <person name="Fan W."/>
            <person name="Wang S."/>
            <person name="Wang H."/>
            <person name="Wang A."/>
            <person name="Jiang F."/>
            <person name="Liu H."/>
            <person name="Zhao H."/>
            <person name="Xu D."/>
            <person name="Zhang Y."/>
        </authorList>
    </citation>
    <scope>NUCLEOTIDE SEQUENCE [LARGE SCALE GENOMIC DNA]</scope>
    <source>
        <strain evidence="2">cv. Punajuju</strain>
        <tissue evidence="1">Leaves</tissue>
    </source>
</reference>
<evidence type="ECO:0000313" key="2">
    <source>
        <dbReference type="Proteomes" id="UP001055811"/>
    </source>
</evidence>
<dbReference type="EMBL" id="CM042017">
    <property type="protein sequence ID" value="KAI3689064.1"/>
    <property type="molecule type" value="Genomic_DNA"/>
</dbReference>
<comment type="caution">
    <text evidence="1">The sequence shown here is derived from an EMBL/GenBank/DDBJ whole genome shotgun (WGS) entry which is preliminary data.</text>
</comment>
<protein>
    <submittedName>
        <fullName evidence="1">Uncharacterized protein</fullName>
    </submittedName>
</protein>
<organism evidence="1 2">
    <name type="scientific">Cichorium intybus</name>
    <name type="common">Chicory</name>
    <dbReference type="NCBI Taxonomy" id="13427"/>
    <lineage>
        <taxon>Eukaryota</taxon>
        <taxon>Viridiplantae</taxon>
        <taxon>Streptophyta</taxon>
        <taxon>Embryophyta</taxon>
        <taxon>Tracheophyta</taxon>
        <taxon>Spermatophyta</taxon>
        <taxon>Magnoliopsida</taxon>
        <taxon>eudicotyledons</taxon>
        <taxon>Gunneridae</taxon>
        <taxon>Pentapetalae</taxon>
        <taxon>asterids</taxon>
        <taxon>campanulids</taxon>
        <taxon>Asterales</taxon>
        <taxon>Asteraceae</taxon>
        <taxon>Cichorioideae</taxon>
        <taxon>Cichorieae</taxon>
        <taxon>Cichoriinae</taxon>
        <taxon>Cichorium</taxon>
    </lineage>
</organism>
<name>A0ACB8YVS4_CICIN</name>
<accession>A0ACB8YVS4</accession>
<keyword evidence="2" id="KW-1185">Reference proteome</keyword>
<sequence length="180" mass="20382">MKKSQLSFYVFLLVLTLSFSDSWATLPSLNLTLGSEDFISCIQSNSANVNSISQLIFTPVHASFLPIWQVAVQNTRFLKPSTPKPSVIVTPVDETLIQTTLYCAKKYDYEIRIRSGGHDFEGLSYTSDVPFVMLDFSNMRSIDTYALLVLVLFGSDNEKEVALYAYDMYVIELSTPIWLY</sequence>
<gene>
    <name evidence="1" type="ORF">L2E82_47012</name>
</gene>
<evidence type="ECO:0000313" key="1">
    <source>
        <dbReference type="EMBL" id="KAI3689064.1"/>
    </source>
</evidence>
<proteinExistence type="predicted"/>
<reference evidence="2" key="1">
    <citation type="journal article" date="2022" name="Mol. Ecol. Resour.">
        <title>The genomes of chicory, endive, great burdock and yacon provide insights into Asteraceae palaeo-polyploidization history and plant inulin production.</title>
        <authorList>
            <person name="Fan W."/>
            <person name="Wang S."/>
            <person name="Wang H."/>
            <person name="Wang A."/>
            <person name="Jiang F."/>
            <person name="Liu H."/>
            <person name="Zhao H."/>
            <person name="Xu D."/>
            <person name="Zhang Y."/>
        </authorList>
    </citation>
    <scope>NUCLEOTIDE SEQUENCE [LARGE SCALE GENOMIC DNA]</scope>
    <source>
        <strain evidence="2">cv. Punajuju</strain>
    </source>
</reference>